<gene>
    <name evidence="7" type="ORF">BLL42_24560</name>
</gene>
<evidence type="ECO:0000313" key="7">
    <source>
        <dbReference type="EMBL" id="APC18724.1"/>
    </source>
</evidence>
<proteinExistence type="inferred from homology"/>
<evidence type="ECO:0000256" key="5">
    <source>
        <dbReference type="ARBA" id="ARBA00023136"/>
    </source>
</evidence>
<dbReference type="InterPro" id="IPR002781">
    <property type="entry name" value="TM_pro_TauE-like"/>
</dbReference>
<reference evidence="8" key="1">
    <citation type="submission" date="2016-10" db="EMBL/GenBank/DDBJ databases">
        <title>Pseudomonas frederiksbergensis ERGS4:02 complete genome.</title>
        <authorList>
            <person name="Kumar R."/>
            <person name="Acharya V."/>
            <person name="Singh D."/>
        </authorList>
    </citation>
    <scope>NUCLEOTIDE SEQUENCE [LARGE SCALE GENOMIC DNA]</scope>
    <source>
        <strain evidence="8">ERGS4:02</strain>
    </source>
</reference>
<evidence type="ECO:0000256" key="1">
    <source>
        <dbReference type="ARBA" id="ARBA00004141"/>
    </source>
</evidence>
<comment type="similarity">
    <text evidence="2 6">Belongs to the 4-toluene sulfonate uptake permease (TSUP) (TC 2.A.102) family.</text>
</comment>
<keyword evidence="4 6" id="KW-1133">Transmembrane helix</keyword>
<dbReference type="OrthoDB" id="5189995at2"/>
<evidence type="ECO:0000256" key="4">
    <source>
        <dbReference type="ARBA" id="ARBA00022989"/>
    </source>
</evidence>
<dbReference type="Pfam" id="PF01925">
    <property type="entry name" value="TauE"/>
    <property type="match status" value="1"/>
</dbReference>
<dbReference type="EMBL" id="CP017886">
    <property type="protein sequence ID" value="APC18724.1"/>
    <property type="molecule type" value="Genomic_DNA"/>
</dbReference>
<keyword evidence="6" id="KW-1003">Cell membrane</keyword>
<organism evidence="7 8">
    <name type="scientific">Pseudomonas frederiksbergensis</name>
    <dbReference type="NCBI Taxonomy" id="104087"/>
    <lineage>
        <taxon>Bacteria</taxon>
        <taxon>Pseudomonadati</taxon>
        <taxon>Pseudomonadota</taxon>
        <taxon>Gammaproteobacteria</taxon>
        <taxon>Pseudomonadales</taxon>
        <taxon>Pseudomonadaceae</taxon>
        <taxon>Pseudomonas</taxon>
    </lineage>
</organism>
<dbReference type="PANTHER" id="PTHR43701:SF2">
    <property type="entry name" value="MEMBRANE TRANSPORTER PROTEIN YJNA-RELATED"/>
    <property type="match status" value="1"/>
</dbReference>
<evidence type="ECO:0000256" key="2">
    <source>
        <dbReference type="ARBA" id="ARBA00009142"/>
    </source>
</evidence>
<dbReference type="GO" id="GO:0005886">
    <property type="term" value="C:plasma membrane"/>
    <property type="evidence" value="ECO:0007669"/>
    <property type="project" value="UniProtKB-SubCell"/>
</dbReference>
<protein>
    <recommendedName>
        <fullName evidence="6">Probable membrane transporter protein</fullName>
    </recommendedName>
</protein>
<evidence type="ECO:0000256" key="3">
    <source>
        <dbReference type="ARBA" id="ARBA00022692"/>
    </source>
</evidence>
<evidence type="ECO:0000256" key="6">
    <source>
        <dbReference type="RuleBase" id="RU363041"/>
    </source>
</evidence>
<dbReference type="PANTHER" id="PTHR43701">
    <property type="entry name" value="MEMBRANE TRANSPORTER PROTEIN MJ0441-RELATED"/>
    <property type="match status" value="1"/>
</dbReference>
<dbReference type="AlphaFoldDB" id="A0A1J0ESF4"/>
<name>A0A1J0ESF4_9PSED</name>
<dbReference type="InterPro" id="IPR051598">
    <property type="entry name" value="TSUP/Inactive_protease-like"/>
</dbReference>
<sequence>MASTLQFIMSGLVVGFFVGLTGVGGGSLRAPLRVLLFGYAPGGAVGTDLFFASGTKVAGTLVHRQHYSVNWKVVKLLVLESFPTSALPPLYCWITHSKESEYSRIMVLPWIATCARLIPACHKSAV</sequence>
<feature type="transmembrane region" description="Helical" evidence="6">
    <location>
        <begin position="6"/>
        <end position="28"/>
    </location>
</feature>
<keyword evidence="5 6" id="KW-0472">Membrane</keyword>
<evidence type="ECO:0000313" key="8">
    <source>
        <dbReference type="Proteomes" id="UP000182567"/>
    </source>
</evidence>
<accession>A0A1J0ESF4</accession>
<keyword evidence="3 6" id="KW-0812">Transmembrane</keyword>
<dbReference type="Proteomes" id="UP000182567">
    <property type="component" value="Chromosome"/>
</dbReference>
<comment type="subcellular location">
    <subcellularLocation>
        <location evidence="6">Cell membrane</location>
        <topology evidence="6">Multi-pass membrane protein</topology>
    </subcellularLocation>
    <subcellularLocation>
        <location evidence="1">Membrane</location>
        <topology evidence="1">Multi-pass membrane protein</topology>
    </subcellularLocation>
</comment>